<reference evidence="15" key="1">
    <citation type="submission" date="2021-12" db="EMBL/GenBank/DDBJ databases">
        <title>Prjna785345.</title>
        <authorList>
            <person name="Rujirawat T."/>
            <person name="Krajaejun T."/>
        </authorList>
    </citation>
    <scope>NUCLEOTIDE SEQUENCE</scope>
    <source>
        <strain evidence="15">Pi057C3</strain>
    </source>
</reference>
<dbReference type="Pfam" id="PF13202">
    <property type="entry name" value="EF-hand_5"/>
    <property type="match status" value="2"/>
</dbReference>
<feature type="domain" description="EF-hand" evidence="14">
    <location>
        <begin position="1033"/>
        <end position="1068"/>
    </location>
</feature>
<keyword evidence="6" id="KW-0106">Calcium</keyword>
<dbReference type="SMART" id="SM00327">
    <property type="entry name" value="VWA"/>
    <property type="match status" value="1"/>
</dbReference>
<dbReference type="PROSITE" id="PS00018">
    <property type="entry name" value="EF_HAND_1"/>
    <property type="match status" value="2"/>
</dbReference>
<feature type="transmembrane region" description="Helical" evidence="12">
    <location>
        <begin position="810"/>
        <end position="827"/>
    </location>
</feature>
<dbReference type="EMBL" id="JAKCXM010000438">
    <property type="protein sequence ID" value="KAJ0394064.1"/>
    <property type="molecule type" value="Genomic_DNA"/>
</dbReference>
<feature type="region of interest" description="Disordered" evidence="11">
    <location>
        <begin position="1"/>
        <end position="71"/>
    </location>
</feature>
<dbReference type="GO" id="GO:0005886">
    <property type="term" value="C:plasma membrane"/>
    <property type="evidence" value="ECO:0007669"/>
    <property type="project" value="TreeGrafter"/>
</dbReference>
<evidence type="ECO:0000256" key="2">
    <source>
        <dbReference type="ARBA" id="ARBA00009048"/>
    </source>
</evidence>
<dbReference type="GO" id="GO:0071277">
    <property type="term" value="P:cellular response to calcium ion"/>
    <property type="evidence" value="ECO:0007669"/>
    <property type="project" value="TreeGrafter"/>
</dbReference>
<dbReference type="Pfam" id="PF07885">
    <property type="entry name" value="Ion_trans_2"/>
    <property type="match status" value="2"/>
</dbReference>
<gene>
    <name evidence="15" type="ORF">P43SY_002165</name>
</gene>
<feature type="domain" description="C2" evidence="13">
    <location>
        <begin position="291"/>
        <end position="424"/>
    </location>
</feature>
<evidence type="ECO:0000256" key="5">
    <source>
        <dbReference type="ARBA" id="ARBA00022737"/>
    </source>
</evidence>
<dbReference type="SUPFAM" id="SSF81324">
    <property type="entry name" value="Voltage-gated potassium channels"/>
    <property type="match status" value="2"/>
</dbReference>
<evidence type="ECO:0000256" key="7">
    <source>
        <dbReference type="ARBA" id="ARBA00022989"/>
    </source>
</evidence>
<comment type="similarity">
    <text evidence="2">Belongs to the copine family.</text>
</comment>
<evidence type="ECO:0000256" key="9">
    <source>
        <dbReference type="ARBA" id="ARBA00023136"/>
    </source>
</evidence>
<dbReference type="FunFam" id="2.60.40.150:FF:000099">
    <property type="entry name" value="Copine 3"/>
    <property type="match status" value="1"/>
</dbReference>
<evidence type="ECO:0000259" key="13">
    <source>
        <dbReference type="PROSITE" id="PS50004"/>
    </source>
</evidence>
<evidence type="ECO:0000256" key="6">
    <source>
        <dbReference type="ARBA" id="ARBA00022837"/>
    </source>
</evidence>
<protein>
    <recommendedName>
        <fullName evidence="17">Calmodulin</fullName>
    </recommendedName>
</protein>
<dbReference type="Gene3D" id="1.10.287.70">
    <property type="match status" value="2"/>
</dbReference>
<evidence type="ECO:0000256" key="8">
    <source>
        <dbReference type="ARBA" id="ARBA00023065"/>
    </source>
</evidence>
<dbReference type="PROSITE" id="PS50222">
    <property type="entry name" value="EF_HAND_2"/>
    <property type="match status" value="2"/>
</dbReference>
<feature type="transmembrane region" description="Helical" evidence="12">
    <location>
        <begin position="839"/>
        <end position="857"/>
    </location>
</feature>
<accession>A0AAD5LCR9</accession>
<sequence length="1114" mass="120642">MNDHRHSFTGAQPPRSPAPSAPPSDDSFQYPPAAPSGAYPRMPPPSYAQQTPSPTPMAGALGGPIPVSIAHSPVANVPAPAYHPMQQQQQQSPYGAMPSPANGGYPPTQPSLSPSPSPYGGTPASPSPAPRHPSLHGGIGPVTPFTGPRVAPLMPMGPSGGGVPPAPATPSSVLELRFRCKNLKTADLLSESDPFIVVYLEEGQGRWREIGRTETVTNCANPTFTKSLELDYFFEEVQRLRLEVFDRDDASEALAKHDFLGCVELTVAQLMSAQGQSMTLALLQSSARHTSGIQGHVTIFAEEVSSCADVVSLQFAADNVDNKDGWFGKSDPFLDIYRLRDEHADPAQRASWLHVWRSPTIMNNLSPRWPRVSLPVQKLCNGDLSRRLKLECVDWEASGAHQFIGSCVVTARELVAGEARSMELINAERQRRKGKRYKNSGVLRVEHVEMFKQHTFAEFLRGGCEISLIVGIDYTASNGAPSDPRSLHYLGSGYYGQQNEYQAAIAATGAVLEPYDHDRRFPVYGFGGLVNGAVNHCFPLTFDPSQPEVDGVQGILQAYAQSFPFVQLHGPTCFAPLVRQAATIAQHFSQPPAALKYFVLLILTDGAIMDMDATVEEIVSASFLPLSIVIVGVGSADFTAMNALDADGKLLRARSGRTAARDIVQFVPFNEYRSQPARLAKETLAEIPMQLTQHFQARGIKPSAPLQRANTEAFAAPAPPGARAARSQTASRENAASERAMADVRTPTATDDLSPTMVELSTPGSRKSSIFNMPNVSAGKRPDVPGVAGKTIVAGAEAASHDKAALRGNLLALFLVLTYIAASILFYHFVEGWSVVDCVYYAMVIVTTVGYGDVIPVKQAGKIFTIFFAFYGIATIGMALGRLASWFLSRQEAIAKQTTKRMLHSVDHAAATSKTADPAALKEDHAVSVQSRKRRPKWVRVLFSESNKAIAASLVPIFVSIGCGLIVGAIEGWPVLDCFYYAIITVTTVGFGDLSPKSEAARIYAIFYLPLSVVSVAHAIGSIIEEIGRRRVMKSKISMKELLAMDSDGDGKVSKLEYLSYMLVKLGKADQDDIDGILAQFNKLDKDGSGELDKEDLERLDRQLQRNHEEAHTD</sequence>
<evidence type="ECO:0000256" key="4">
    <source>
        <dbReference type="ARBA" id="ARBA00022692"/>
    </source>
</evidence>
<evidence type="ECO:0000313" key="15">
    <source>
        <dbReference type="EMBL" id="KAJ0394064.1"/>
    </source>
</evidence>
<dbReference type="CDD" id="cd04048">
    <property type="entry name" value="C2A_Copine"/>
    <property type="match status" value="1"/>
</dbReference>
<dbReference type="InterPro" id="IPR035892">
    <property type="entry name" value="C2_domain_sf"/>
</dbReference>
<dbReference type="AlphaFoldDB" id="A0AAD5LCR9"/>
<keyword evidence="8" id="KW-0406">Ion transport</keyword>
<dbReference type="GO" id="GO:0005737">
    <property type="term" value="C:cytoplasm"/>
    <property type="evidence" value="ECO:0007669"/>
    <property type="project" value="UniProtKB-ARBA"/>
</dbReference>
<feature type="region of interest" description="Disordered" evidence="11">
    <location>
        <begin position="713"/>
        <end position="741"/>
    </location>
</feature>
<dbReference type="PRINTS" id="PR01333">
    <property type="entry name" value="2POREKCHANEL"/>
</dbReference>
<dbReference type="Pfam" id="PF00168">
    <property type="entry name" value="C2"/>
    <property type="match status" value="2"/>
</dbReference>
<dbReference type="SMART" id="SM00239">
    <property type="entry name" value="C2"/>
    <property type="match status" value="2"/>
</dbReference>
<dbReference type="Gene3D" id="2.60.40.150">
    <property type="entry name" value="C2 domain"/>
    <property type="match status" value="2"/>
</dbReference>
<dbReference type="SUPFAM" id="SSF49562">
    <property type="entry name" value="C2 domain (Calcium/lipid-binding domain, CaLB)"/>
    <property type="match status" value="2"/>
</dbReference>
<feature type="domain" description="C2" evidence="13">
    <location>
        <begin position="155"/>
        <end position="280"/>
    </location>
</feature>
<dbReference type="InterPro" id="IPR011992">
    <property type="entry name" value="EF-hand-dom_pair"/>
</dbReference>
<feature type="transmembrane region" description="Helical" evidence="12">
    <location>
        <begin position="949"/>
        <end position="970"/>
    </location>
</feature>
<dbReference type="InterPro" id="IPR002048">
    <property type="entry name" value="EF_hand_dom"/>
</dbReference>
<comment type="subcellular location">
    <subcellularLocation>
        <location evidence="1">Membrane</location>
        <topology evidence="1">Multi-pass membrane protein</topology>
    </subcellularLocation>
</comment>
<dbReference type="Proteomes" id="UP001209570">
    <property type="component" value="Unassembled WGS sequence"/>
</dbReference>
<dbReference type="CDD" id="cd04047">
    <property type="entry name" value="C2B_Copine"/>
    <property type="match status" value="1"/>
</dbReference>
<dbReference type="GO" id="GO:0005509">
    <property type="term" value="F:calcium ion binding"/>
    <property type="evidence" value="ECO:0007669"/>
    <property type="project" value="InterPro"/>
</dbReference>
<evidence type="ECO:0008006" key="17">
    <source>
        <dbReference type="Google" id="ProtNLM"/>
    </source>
</evidence>
<keyword evidence="10" id="KW-0407">Ion channel</keyword>
<dbReference type="PANTHER" id="PTHR10857">
    <property type="entry name" value="COPINE"/>
    <property type="match status" value="1"/>
</dbReference>
<evidence type="ECO:0000313" key="16">
    <source>
        <dbReference type="Proteomes" id="UP001209570"/>
    </source>
</evidence>
<proteinExistence type="inferred from homology"/>
<organism evidence="15 16">
    <name type="scientific">Pythium insidiosum</name>
    <name type="common">Pythiosis disease agent</name>
    <dbReference type="NCBI Taxonomy" id="114742"/>
    <lineage>
        <taxon>Eukaryota</taxon>
        <taxon>Sar</taxon>
        <taxon>Stramenopiles</taxon>
        <taxon>Oomycota</taxon>
        <taxon>Peronosporomycetes</taxon>
        <taxon>Pythiales</taxon>
        <taxon>Pythiaceae</taxon>
        <taxon>Pythium</taxon>
    </lineage>
</organism>
<dbReference type="SUPFAM" id="SSF47473">
    <property type="entry name" value="EF-hand"/>
    <property type="match status" value="1"/>
</dbReference>
<feature type="transmembrane region" description="Helical" evidence="12">
    <location>
        <begin position="1003"/>
        <end position="1024"/>
    </location>
</feature>
<dbReference type="GO" id="GO:0005267">
    <property type="term" value="F:potassium channel activity"/>
    <property type="evidence" value="ECO:0007669"/>
    <property type="project" value="InterPro"/>
</dbReference>
<feature type="compositionally biased region" description="Pro residues" evidence="11">
    <location>
        <begin position="107"/>
        <end position="117"/>
    </location>
</feature>
<evidence type="ECO:0000256" key="11">
    <source>
        <dbReference type="SAM" id="MobiDB-lite"/>
    </source>
</evidence>
<dbReference type="InterPro" id="IPR003280">
    <property type="entry name" value="2pore_dom_K_chnl"/>
</dbReference>
<feature type="transmembrane region" description="Helical" evidence="12">
    <location>
        <begin position="863"/>
        <end position="888"/>
    </location>
</feature>
<keyword evidence="3" id="KW-0813">Transport</keyword>
<dbReference type="InterPro" id="IPR010734">
    <property type="entry name" value="Copine_C"/>
</dbReference>
<dbReference type="InterPro" id="IPR013099">
    <property type="entry name" value="K_chnl_dom"/>
</dbReference>
<dbReference type="Pfam" id="PF07002">
    <property type="entry name" value="Copine"/>
    <property type="match status" value="1"/>
</dbReference>
<name>A0AAD5LCR9_PYTIN</name>
<dbReference type="PANTHER" id="PTHR10857:SF106">
    <property type="entry name" value="C2 DOMAIN-CONTAINING PROTEIN"/>
    <property type="match status" value="1"/>
</dbReference>
<keyword evidence="7 12" id="KW-1133">Transmembrane helix</keyword>
<keyword evidence="5" id="KW-0677">Repeat</keyword>
<dbReference type="InterPro" id="IPR018247">
    <property type="entry name" value="EF_Hand_1_Ca_BS"/>
</dbReference>
<dbReference type="Gene3D" id="1.10.238.10">
    <property type="entry name" value="EF-hand"/>
    <property type="match status" value="1"/>
</dbReference>
<dbReference type="InterPro" id="IPR045052">
    <property type="entry name" value="Copine"/>
</dbReference>
<dbReference type="PROSITE" id="PS50004">
    <property type="entry name" value="C2"/>
    <property type="match status" value="2"/>
</dbReference>
<dbReference type="InterPro" id="IPR002035">
    <property type="entry name" value="VWF_A"/>
</dbReference>
<evidence type="ECO:0000256" key="1">
    <source>
        <dbReference type="ARBA" id="ARBA00004141"/>
    </source>
</evidence>
<dbReference type="InterPro" id="IPR000008">
    <property type="entry name" value="C2_dom"/>
</dbReference>
<dbReference type="InterPro" id="IPR037768">
    <property type="entry name" value="C2B_Copine"/>
</dbReference>
<feature type="compositionally biased region" description="Low complexity" evidence="11">
    <location>
        <begin position="713"/>
        <end position="725"/>
    </location>
</feature>
<evidence type="ECO:0000256" key="3">
    <source>
        <dbReference type="ARBA" id="ARBA00022448"/>
    </source>
</evidence>
<dbReference type="CDD" id="cd00051">
    <property type="entry name" value="EFh"/>
    <property type="match status" value="1"/>
</dbReference>
<dbReference type="SUPFAM" id="SSF53300">
    <property type="entry name" value="vWA-like"/>
    <property type="match status" value="1"/>
</dbReference>
<comment type="caution">
    <text evidence="15">The sequence shown here is derived from an EMBL/GenBank/DDBJ whole genome shotgun (WGS) entry which is preliminary data.</text>
</comment>
<evidence type="ECO:0000256" key="12">
    <source>
        <dbReference type="SAM" id="Phobius"/>
    </source>
</evidence>
<keyword evidence="4 12" id="KW-0812">Transmembrane</keyword>
<dbReference type="InterPro" id="IPR036465">
    <property type="entry name" value="vWFA_dom_sf"/>
</dbReference>
<keyword evidence="16" id="KW-1185">Reference proteome</keyword>
<feature type="domain" description="EF-hand" evidence="14">
    <location>
        <begin position="1072"/>
        <end position="1107"/>
    </location>
</feature>
<keyword evidence="9 12" id="KW-0472">Membrane</keyword>
<feature type="region of interest" description="Disordered" evidence="11">
    <location>
        <begin position="83"/>
        <end position="168"/>
    </location>
</feature>
<dbReference type="GO" id="GO:0005544">
    <property type="term" value="F:calcium-dependent phospholipid binding"/>
    <property type="evidence" value="ECO:0007669"/>
    <property type="project" value="InterPro"/>
</dbReference>
<evidence type="ECO:0000256" key="10">
    <source>
        <dbReference type="ARBA" id="ARBA00023303"/>
    </source>
</evidence>
<evidence type="ECO:0000259" key="14">
    <source>
        <dbReference type="PROSITE" id="PS50222"/>
    </source>
</evidence>